<gene>
    <name evidence="11" type="ORF">HG536_0C01910</name>
</gene>
<sequence>MIGSVSVGQRFGMLLRASEMPHSVRNRLLVGFERFNSSAAGSRIHHIHLKNGRQQFYPAEKLGLGDINENVLEAKYAVRGTIPMRAEELQEQLHKNPGSLPFTSIVSANIGNPQQLKQKPLSFYRQVLSILQHPEILDQGRGELVAKGVFARDAIRRAERLLKDVGGSVGAYSSSQGVLGIRKTVAEFITRRDGGEPAYPEDIYLTAGASAAVSYLLSILCKGRETGVLIPIPQYPLYTASLALNNSHALPYYLDERSGWSTNTEEIESVVKEAVENGIRPAVLVVINPGNPTGAVLSVEAIEEIFTVAAKHGIVVIADEVYQENVFSGAEFHSMKKILRKLQKEHPGIYDNVQLASLHSTSKGVSGECGQRGGYMELVGFSREVRQVVLKLASISLCPVVTGQALVDLMVAPPRLGDESYETDRLERQTIHNELDRRASLLHEVFNSLEGIECQKPQGAMYLFPRLKLPYKAVQAAQHLEMTPDEFYCLSLLEATGICTVPGSGFGQEPGTYHLRTTFLASGVEWIKKWEAFHKSFYDQYRD</sequence>
<evidence type="ECO:0000256" key="5">
    <source>
        <dbReference type="ARBA" id="ARBA00022898"/>
    </source>
</evidence>
<dbReference type="OrthoDB" id="1732682at2759"/>
<keyword evidence="12" id="KW-1185">Reference proteome</keyword>
<feature type="domain" description="Aminotransferase class I/classII large" evidence="10">
    <location>
        <begin position="158"/>
        <end position="522"/>
    </location>
</feature>
<dbReference type="Pfam" id="PF00155">
    <property type="entry name" value="Aminotran_1_2"/>
    <property type="match status" value="1"/>
</dbReference>
<dbReference type="Gene3D" id="3.40.640.10">
    <property type="entry name" value="Type I PLP-dependent aspartate aminotransferase-like (Major domain)"/>
    <property type="match status" value="1"/>
</dbReference>
<proteinExistence type="inferred from homology"/>
<dbReference type="Proteomes" id="UP000515788">
    <property type="component" value="Chromosome 3"/>
</dbReference>
<dbReference type="Gene3D" id="1.10.287.1970">
    <property type="match status" value="1"/>
</dbReference>
<accession>A0A7G3ZET7</accession>
<comment type="cofactor">
    <cofactor evidence="1">
        <name>pyridoxal 5'-phosphate</name>
        <dbReference type="ChEBI" id="CHEBI:597326"/>
    </cofactor>
</comment>
<evidence type="ECO:0000256" key="6">
    <source>
        <dbReference type="ARBA" id="ARBA00025785"/>
    </source>
</evidence>
<keyword evidence="4" id="KW-0808">Transferase</keyword>
<name>A0A7G3ZET7_9SACH</name>
<dbReference type="KEGG" id="tgb:HG536_0C01910"/>
<dbReference type="InterPro" id="IPR015422">
    <property type="entry name" value="PyrdxlP-dep_Trfase_small"/>
</dbReference>
<dbReference type="Gene3D" id="3.90.1150.10">
    <property type="entry name" value="Aspartate Aminotransferase, domain 1"/>
    <property type="match status" value="1"/>
</dbReference>
<evidence type="ECO:0000256" key="2">
    <source>
        <dbReference type="ARBA" id="ARBA00011738"/>
    </source>
</evidence>
<dbReference type="SUPFAM" id="SSF53383">
    <property type="entry name" value="PLP-dependent transferases"/>
    <property type="match status" value="1"/>
</dbReference>
<evidence type="ECO:0000256" key="3">
    <source>
        <dbReference type="ARBA" id="ARBA00022576"/>
    </source>
</evidence>
<evidence type="ECO:0000259" key="10">
    <source>
        <dbReference type="Pfam" id="PF00155"/>
    </source>
</evidence>
<dbReference type="CDD" id="cd00609">
    <property type="entry name" value="AAT_like"/>
    <property type="match status" value="1"/>
</dbReference>
<dbReference type="InterPro" id="IPR015421">
    <property type="entry name" value="PyrdxlP-dep_Trfase_major"/>
</dbReference>
<dbReference type="FunFam" id="3.90.1150.10:FF:000010">
    <property type="entry name" value="Alanine aminotransferase 2"/>
    <property type="match status" value="1"/>
</dbReference>
<dbReference type="GO" id="GO:0008483">
    <property type="term" value="F:transaminase activity"/>
    <property type="evidence" value="ECO:0007669"/>
    <property type="project" value="UniProtKB-KW"/>
</dbReference>
<comment type="subunit">
    <text evidence="2">Homodimer.</text>
</comment>
<dbReference type="UniPathway" id="UPA00528">
    <property type="reaction ID" value="UER00586"/>
</dbReference>
<dbReference type="GeneID" id="59325160"/>
<evidence type="ECO:0000313" key="11">
    <source>
        <dbReference type="EMBL" id="QLL32023.1"/>
    </source>
</evidence>
<dbReference type="PANTHER" id="PTHR11751">
    <property type="entry name" value="ALANINE AMINOTRANSFERASE"/>
    <property type="match status" value="1"/>
</dbReference>
<dbReference type="GO" id="GO:0042853">
    <property type="term" value="P:L-alanine catabolic process"/>
    <property type="evidence" value="ECO:0007669"/>
    <property type="project" value="UniProtKB-UniPathway"/>
</dbReference>
<dbReference type="PANTHER" id="PTHR11751:SF29">
    <property type="entry name" value="ALANINE TRANSAMINASE"/>
    <property type="match status" value="1"/>
</dbReference>
<evidence type="ECO:0000313" key="12">
    <source>
        <dbReference type="Proteomes" id="UP000515788"/>
    </source>
</evidence>
<dbReference type="RefSeq" id="XP_037138698.1">
    <property type="nucleotide sequence ID" value="XM_037282803.1"/>
</dbReference>
<dbReference type="FunFam" id="1.10.287.1970:FF:000001">
    <property type="entry name" value="Alanine aminotransferase 2"/>
    <property type="match status" value="1"/>
</dbReference>
<dbReference type="AlphaFoldDB" id="A0A7G3ZET7"/>
<dbReference type="InterPro" id="IPR045088">
    <property type="entry name" value="ALAT1/2-like"/>
</dbReference>
<reference evidence="11 12" key="1">
    <citation type="submission" date="2020-06" db="EMBL/GenBank/DDBJ databases">
        <title>The yeast mating-type switching endonuclease HO is a domesticated member of an unorthodox homing genetic element family.</title>
        <authorList>
            <person name="Coughlan A.Y."/>
            <person name="Lombardi L."/>
            <person name="Braun-Galleani S."/>
            <person name="Martos A.R."/>
            <person name="Galeote V."/>
            <person name="Bigey F."/>
            <person name="Dequin S."/>
            <person name="Byrne K.P."/>
            <person name="Wolfe K.H."/>
        </authorList>
    </citation>
    <scope>NUCLEOTIDE SEQUENCE [LARGE SCALE GENOMIC DNA]</scope>
    <source>
        <strain evidence="11 12">CBS764</strain>
    </source>
</reference>
<evidence type="ECO:0000256" key="4">
    <source>
        <dbReference type="ARBA" id="ARBA00022679"/>
    </source>
</evidence>
<dbReference type="InterPro" id="IPR015424">
    <property type="entry name" value="PyrdxlP-dep_Trfase"/>
</dbReference>
<evidence type="ECO:0000256" key="1">
    <source>
        <dbReference type="ARBA" id="ARBA00001933"/>
    </source>
</evidence>
<organism evidence="11 12">
    <name type="scientific">Torulaspora globosa</name>
    <dbReference type="NCBI Taxonomy" id="48254"/>
    <lineage>
        <taxon>Eukaryota</taxon>
        <taxon>Fungi</taxon>
        <taxon>Dikarya</taxon>
        <taxon>Ascomycota</taxon>
        <taxon>Saccharomycotina</taxon>
        <taxon>Saccharomycetes</taxon>
        <taxon>Saccharomycetales</taxon>
        <taxon>Saccharomycetaceae</taxon>
        <taxon>Torulaspora</taxon>
    </lineage>
</organism>
<dbReference type="FunFam" id="3.40.640.10:FF:000012">
    <property type="entry name" value="alanine aminotransferase 2"/>
    <property type="match status" value="1"/>
</dbReference>
<keyword evidence="5" id="KW-0663">Pyridoxal phosphate</keyword>
<evidence type="ECO:0000256" key="9">
    <source>
        <dbReference type="ARBA" id="ARBA00080525"/>
    </source>
</evidence>
<dbReference type="GO" id="GO:0030170">
    <property type="term" value="F:pyridoxal phosphate binding"/>
    <property type="evidence" value="ECO:0007669"/>
    <property type="project" value="InterPro"/>
</dbReference>
<keyword evidence="3" id="KW-0032">Aminotransferase</keyword>
<evidence type="ECO:0000256" key="8">
    <source>
        <dbReference type="ARBA" id="ARBA00078532"/>
    </source>
</evidence>
<comment type="similarity">
    <text evidence="6">Belongs to the class-I pyridoxal-phosphate-dependent aminotransferase family. Alanine aminotransferase subfamily.</text>
</comment>
<protein>
    <recommendedName>
        <fullName evidence="7">Glutamate pyruvate transaminase</fullName>
    </recommendedName>
    <alternativeName>
        <fullName evidence="8">Glutamic--alanine transaminase</fullName>
    </alternativeName>
    <alternativeName>
        <fullName evidence="9">Glutamic--pyruvic transaminase</fullName>
    </alternativeName>
</protein>
<dbReference type="InterPro" id="IPR004839">
    <property type="entry name" value="Aminotransferase_I/II_large"/>
</dbReference>
<dbReference type="EMBL" id="CP059248">
    <property type="protein sequence ID" value="QLL32023.1"/>
    <property type="molecule type" value="Genomic_DNA"/>
</dbReference>
<evidence type="ECO:0000256" key="7">
    <source>
        <dbReference type="ARBA" id="ARBA00077894"/>
    </source>
</evidence>